<keyword evidence="2" id="KW-1185">Reference proteome</keyword>
<dbReference type="EMBL" id="OV696687">
    <property type="protein sequence ID" value="CAH1254898.1"/>
    <property type="molecule type" value="Genomic_DNA"/>
</dbReference>
<dbReference type="Pfam" id="PF08737">
    <property type="entry name" value="Rgp1"/>
    <property type="match status" value="1"/>
</dbReference>
<dbReference type="AlphaFoldDB" id="A0A8J9ZJ47"/>
<dbReference type="OrthoDB" id="1918at2759"/>
<reference evidence="1" key="1">
    <citation type="submission" date="2022-01" db="EMBL/GenBank/DDBJ databases">
        <authorList>
            <person name="Braso-Vives M."/>
        </authorList>
    </citation>
    <scope>NUCLEOTIDE SEQUENCE</scope>
</reference>
<accession>A0A8J9ZJ47</accession>
<name>A0A8J9ZJ47_BRALA</name>
<dbReference type="Proteomes" id="UP000838412">
    <property type="component" value="Chromosome 2"/>
</dbReference>
<dbReference type="PANTHER" id="PTHR12507">
    <property type="entry name" value="REDUCED GROWTH PHENOTYPE 1 RGP1, YEAST -RELATED"/>
    <property type="match status" value="1"/>
</dbReference>
<proteinExistence type="predicted"/>
<protein>
    <submittedName>
        <fullName evidence="1">RGP1 protein</fullName>
    </submittedName>
</protein>
<organism evidence="1 2">
    <name type="scientific">Branchiostoma lanceolatum</name>
    <name type="common">Common lancelet</name>
    <name type="synonym">Amphioxus lanceolatum</name>
    <dbReference type="NCBI Taxonomy" id="7740"/>
    <lineage>
        <taxon>Eukaryota</taxon>
        <taxon>Metazoa</taxon>
        <taxon>Chordata</taxon>
        <taxon>Cephalochordata</taxon>
        <taxon>Leptocardii</taxon>
        <taxon>Amphioxiformes</taxon>
        <taxon>Branchiostomatidae</taxon>
        <taxon>Branchiostoma</taxon>
    </lineage>
</organism>
<evidence type="ECO:0000313" key="2">
    <source>
        <dbReference type="Proteomes" id="UP000838412"/>
    </source>
</evidence>
<gene>
    <name evidence="1" type="primary">RGP1</name>
    <name evidence="1" type="ORF">BLAG_LOCUS14134</name>
</gene>
<evidence type="ECO:0000313" key="1">
    <source>
        <dbReference type="EMBL" id="CAH1254898.1"/>
    </source>
</evidence>
<sequence length="235" mass="26339">MIVVEARLDRTVYLAGEVLECFVSFTNQTSEGAVPLNSDSESLAWASAQLHCQCSVSEARVVWPGEDTGEVPYGQEGSDTVFIPSRGERGHTVLSTAPRILFCDLKLRQGETKTYLYREVIPREAPPSYRGHSVKYSYKVTIGTQRVGAPTKLLRVPFRVLVVYDLGDPTVYEEVPPSNPFLEEQRQEGSLLELASQVLTTITARKSPSKTLFNYVVPRTLYTPYLYLHNIYNIA</sequence>
<dbReference type="InterPro" id="IPR014848">
    <property type="entry name" value="Rgp1"/>
</dbReference>